<evidence type="ECO:0000256" key="1">
    <source>
        <dbReference type="RuleBase" id="RU368011"/>
    </source>
</evidence>
<keyword evidence="1" id="KW-0539">Nucleus</keyword>
<comment type="similarity">
    <text evidence="1">Belongs to the SPC24 family.</text>
</comment>
<comment type="function">
    <text evidence="1">Acts as a component of the essential kinetochore-associated NDC80 complex, which is required for chromosome segregation and spindle checkpoint activity.</text>
</comment>
<dbReference type="VEuPathDB" id="FungiDB:SDRG_02127"/>
<dbReference type="RefSeq" id="XP_008605917.1">
    <property type="nucleotide sequence ID" value="XM_008607695.1"/>
</dbReference>
<evidence type="ECO:0000256" key="2">
    <source>
        <dbReference type="SAM" id="Coils"/>
    </source>
</evidence>
<dbReference type="GO" id="GO:0005634">
    <property type="term" value="C:nucleus"/>
    <property type="evidence" value="ECO:0007669"/>
    <property type="project" value="UniProtKB-SubCell"/>
</dbReference>
<dbReference type="AlphaFoldDB" id="T0S7K5"/>
<keyword evidence="2" id="KW-0175">Coiled coil</keyword>
<dbReference type="GO" id="GO:0051301">
    <property type="term" value="P:cell division"/>
    <property type="evidence" value="ECO:0007669"/>
    <property type="project" value="UniProtKB-UniRule"/>
</dbReference>
<evidence type="ECO:0000313" key="3">
    <source>
        <dbReference type="EMBL" id="EQC41073.1"/>
    </source>
</evidence>
<dbReference type="OMA" id="CGQLEGM"/>
<keyword evidence="1" id="KW-0158">Chromosome</keyword>
<dbReference type="InterPro" id="IPR013252">
    <property type="entry name" value="Ndc80_Spc24"/>
</dbReference>
<dbReference type="OrthoDB" id="49185at2759"/>
<dbReference type="Pfam" id="PF08286">
    <property type="entry name" value="Spc24"/>
    <property type="match status" value="1"/>
</dbReference>
<dbReference type="Proteomes" id="UP000030762">
    <property type="component" value="Unassembled WGS sequence"/>
</dbReference>
<sequence length="209" mass="23692">MVMEGAPVMSWEEAKAMCEGVGDVFAKNAAKDRDRLLKLRDTFGSIRGTFAQRQAAARRTVEEALAEILRIEQHEQGRDNSAEMARRLDELAQSKAQLEAQLTGLQQNQVATETHIEELILQYEQAQRRYMDECAAREKDVPRLRQNMAVYASITGIKWDFSSDRIAGCIHIPERKLLSNFDLSPTQSPYETANALWTIIETAHEAPQK</sequence>
<accession>T0S7K5</accession>
<gene>
    <name evidence="3" type="ORF">SDRG_02127</name>
</gene>
<comment type="subunit">
    <text evidence="1">Component of the NDC80 complex.</text>
</comment>
<dbReference type="InParanoid" id="T0S7K5"/>
<dbReference type="GeneID" id="19942854"/>
<feature type="coiled-coil region" evidence="2">
    <location>
        <begin position="81"/>
        <end position="108"/>
    </location>
</feature>
<proteinExistence type="inferred from homology"/>
<keyword evidence="1" id="KW-0498">Mitosis</keyword>
<name>T0S7K5_SAPDV</name>
<reference evidence="3 4" key="1">
    <citation type="submission" date="2012-04" db="EMBL/GenBank/DDBJ databases">
        <title>The Genome Sequence of Saprolegnia declina VS20.</title>
        <authorList>
            <consortium name="The Broad Institute Genome Sequencing Platform"/>
            <person name="Russ C."/>
            <person name="Nusbaum C."/>
            <person name="Tyler B."/>
            <person name="van West P."/>
            <person name="Dieguez-Uribeondo J."/>
            <person name="de Bruijn I."/>
            <person name="Tripathy S."/>
            <person name="Jiang R."/>
            <person name="Young S.K."/>
            <person name="Zeng Q."/>
            <person name="Gargeya S."/>
            <person name="Fitzgerald M."/>
            <person name="Haas B."/>
            <person name="Abouelleil A."/>
            <person name="Alvarado L."/>
            <person name="Arachchi H.M."/>
            <person name="Berlin A."/>
            <person name="Chapman S.B."/>
            <person name="Goldberg J."/>
            <person name="Griggs A."/>
            <person name="Gujja S."/>
            <person name="Hansen M."/>
            <person name="Howarth C."/>
            <person name="Imamovic A."/>
            <person name="Larimer J."/>
            <person name="McCowen C."/>
            <person name="Montmayeur A."/>
            <person name="Murphy C."/>
            <person name="Neiman D."/>
            <person name="Pearson M."/>
            <person name="Priest M."/>
            <person name="Roberts A."/>
            <person name="Saif S."/>
            <person name="Shea T."/>
            <person name="Sisk P."/>
            <person name="Sykes S."/>
            <person name="Wortman J."/>
            <person name="Nusbaum C."/>
            <person name="Birren B."/>
        </authorList>
    </citation>
    <scope>NUCLEOTIDE SEQUENCE [LARGE SCALE GENOMIC DNA]</scope>
    <source>
        <strain evidence="3 4">VS20</strain>
    </source>
</reference>
<dbReference type="EMBL" id="JH767135">
    <property type="protein sequence ID" value="EQC41073.1"/>
    <property type="molecule type" value="Genomic_DNA"/>
</dbReference>
<keyword evidence="1" id="KW-0137">Centromere</keyword>
<dbReference type="eggNOG" id="ENOG502RYCK">
    <property type="taxonomic scope" value="Eukaryota"/>
</dbReference>
<evidence type="ECO:0000313" key="4">
    <source>
        <dbReference type="Proteomes" id="UP000030762"/>
    </source>
</evidence>
<comment type="subcellular location">
    <subcellularLocation>
        <location evidence="1">Nucleus</location>
    </subcellularLocation>
    <subcellularLocation>
        <location evidence="1">Chromosome</location>
        <location evidence="1">Centromere</location>
        <location evidence="1">Kinetochore</location>
    </subcellularLocation>
</comment>
<keyword evidence="4" id="KW-1185">Reference proteome</keyword>
<dbReference type="Gene3D" id="3.30.160.570">
    <property type="entry name" value="Ncd80 complex, Spc24 subunit"/>
    <property type="match status" value="1"/>
</dbReference>
<keyword evidence="1" id="KW-0995">Kinetochore</keyword>
<dbReference type="GO" id="GO:0000776">
    <property type="term" value="C:kinetochore"/>
    <property type="evidence" value="ECO:0007669"/>
    <property type="project" value="UniProtKB-KW"/>
</dbReference>
<keyword evidence="1" id="KW-0131">Cell cycle</keyword>
<keyword evidence="1" id="KW-0132">Cell division</keyword>
<organism evidence="3 4">
    <name type="scientific">Saprolegnia diclina (strain VS20)</name>
    <dbReference type="NCBI Taxonomy" id="1156394"/>
    <lineage>
        <taxon>Eukaryota</taxon>
        <taxon>Sar</taxon>
        <taxon>Stramenopiles</taxon>
        <taxon>Oomycota</taxon>
        <taxon>Saprolegniomycetes</taxon>
        <taxon>Saprolegniales</taxon>
        <taxon>Saprolegniaceae</taxon>
        <taxon>Saprolegnia</taxon>
    </lineage>
</organism>
<protein>
    <recommendedName>
        <fullName evidence="1">Kinetochore protein Spc24</fullName>
    </recommendedName>
</protein>